<dbReference type="AlphaFoldDB" id="A0A849I563"/>
<dbReference type="GO" id="GO:0016491">
    <property type="term" value="F:oxidoreductase activity"/>
    <property type="evidence" value="ECO:0007669"/>
    <property type="project" value="UniProtKB-KW"/>
</dbReference>
<evidence type="ECO:0000313" key="5">
    <source>
        <dbReference type="EMBL" id="NNM71475.1"/>
    </source>
</evidence>
<dbReference type="InterPro" id="IPR015814">
    <property type="entry name" value="Pgluconate_DH_NAD-bd_C"/>
</dbReference>
<organism evidence="5 6">
    <name type="scientific">Enterovirga aerilata</name>
    <dbReference type="NCBI Taxonomy" id="2730920"/>
    <lineage>
        <taxon>Bacteria</taxon>
        <taxon>Pseudomonadati</taxon>
        <taxon>Pseudomonadota</taxon>
        <taxon>Alphaproteobacteria</taxon>
        <taxon>Hyphomicrobiales</taxon>
        <taxon>Methylobacteriaceae</taxon>
        <taxon>Enterovirga</taxon>
    </lineage>
</organism>
<dbReference type="PANTHER" id="PTHR43580">
    <property type="entry name" value="OXIDOREDUCTASE GLYR1-RELATED"/>
    <property type="match status" value="1"/>
</dbReference>
<keyword evidence="1" id="KW-0560">Oxidoreductase</keyword>
<dbReference type="InterPro" id="IPR015815">
    <property type="entry name" value="HIBADH-related"/>
</dbReference>
<dbReference type="Gene3D" id="1.10.1040.10">
    <property type="entry name" value="N-(1-d-carboxylethyl)-l-norvaline Dehydrogenase, domain 2"/>
    <property type="match status" value="1"/>
</dbReference>
<dbReference type="InterPro" id="IPR008927">
    <property type="entry name" value="6-PGluconate_DH-like_C_sf"/>
</dbReference>
<dbReference type="Pfam" id="PF09130">
    <property type="entry name" value="DUF1932"/>
    <property type="match status" value="1"/>
</dbReference>
<comment type="caution">
    <text evidence="5">The sequence shown here is derived from an EMBL/GenBank/DDBJ whole genome shotgun (WGS) entry which is preliminary data.</text>
</comment>
<evidence type="ECO:0000259" key="3">
    <source>
        <dbReference type="Pfam" id="PF03446"/>
    </source>
</evidence>
<dbReference type="SUPFAM" id="SSF51735">
    <property type="entry name" value="NAD(P)-binding Rossmann-fold domains"/>
    <property type="match status" value="1"/>
</dbReference>
<dbReference type="InterPro" id="IPR051265">
    <property type="entry name" value="HIBADH-related_NP60_sf"/>
</dbReference>
<dbReference type="Gene3D" id="3.40.50.720">
    <property type="entry name" value="NAD(P)-binding Rossmann-like Domain"/>
    <property type="match status" value="1"/>
</dbReference>
<evidence type="ECO:0000313" key="6">
    <source>
        <dbReference type="Proteomes" id="UP000564885"/>
    </source>
</evidence>
<evidence type="ECO:0000256" key="2">
    <source>
        <dbReference type="PIRSR" id="PIRSR000103-1"/>
    </source>
</evidence>
<dbReference type="InterPro" id="IPR036291">
    <property type="entry name" value="NAD(P)-bd_dom_sf"/>
</dbReference>
<keyword evidence="6" id="KW-1185">Reference proteome</keyword>
<evidence type="ECO:0000259" key="4">
    <source>
        <dbReference type="Pfam" id="PF09130"/>
    </source>
</evidence>
<reference evidence="5 6" key="1">
    <citation type="submission" date="2020-04" db="EMBL/GenBank/DDBJ databases">
        <title>Enterovirga sp. isolate from soil.</title>
        <authorList>
            <person name="Chea S."/>
            <person name="Kim D.-U."/>
        </authorList>
    </citation>
    <scope>NUCLEOTIDE SEQUENCE [LARGE SCALE GENOMIC DNA]</scope>
    <source>
        <strain evidence="5 6">DB1703</strain>
    </source>
</reference>
<sequence>MRAIRFAIVGFGEVGRIFTRDLRDRGAVCVGAFDIAFADAVSPQHRNAVEDGVQVFPSAREAAASADLVISCVTAGSALEAARSCAGGLAHGPFFLDVNSVSPGTKARAAAEIEAAGGRYVEAAVMTSVPPRGVASPMLLGGPHAETFGAAVTGLGMNLKVHSAEIGRASSVKMCRSVMIKGLEALVTESMLAARHYGVEEDVLASLGDTLPHPDWPGLARYVMSRALKHGRRRAKEMREVAMAVREAGIEPLLSSATAERQDWAAAKGRGIGREALRTESLAALLDALLALGEDAARPS</sequence>
<evidence type="ECO:0000256" key="1">
    <source>
        <dbReference type="ARBA" id="ARBA00023002"/>
    </source>
</evidence>
<feature type="domain" description="6-phosphogluconate dehydrogenase NADP-binding" evidence="3">
    <location>
        <begin position="6"/>
        <end position="126"/>
    </location>
</feature>
<accession>A0A849I563</accession>
<feature type="domain" description="Phosphogluconate dehydrogenase NAD-binding putative C-terminal" evidence="4">
    <location>
        <begin position="194"/>
        <end position="264"/>
    </location>
</feature>
<dbReference type="PANTHER" id="PTHR43580:SF2">
    <property type="entry name" value="CYTOKINE-LIKE NUCLEAR FACTOR N-PAC"/>
    <property type="match status" value="1"/>
</dbReference>
<dbReference type="PIRSF" id="PIRSF000103">
    <property type="entry name" value="HIBADH"/>
    <property type="match status" value="1"/>
</dbReference>
<dbReference type="GO" id="GO:0050661">
    <property type="term" value="F:NADP binding"/>
    <property type="evidence" value="ECO:0007669"/>
    <property type="project" value="InterPro"/>
</dbReference>
<name>A0A849I563_9HYPH</name>
<protein>
    <submittedName>
        <fullName evidence="5">NAD(P)-dependent oxidoreductase</fullName>
    </submittedName>
</protein>
<dbReference type="Pfam" id="PF03446">
    <property type="entry name" value="NAD_binding_2"/>
    <property type="match status" value="1"/>
</dbReference>
<dbReference type="EMBL" id="JABEPP010000001">
    <property type="protein sequence ID" value="NNM71475.1"/>
    <property type="molecule type" value="Genomic_DNA"/>
</dbReference>
<gene>
    <name evidence="5" type="ORF">HJG44_03565</name>
</gene>
<dbReference type="Proteomes" id="UP000564885">
    <property type="component" value="Unassembled WGS sequence"/>
</dbReference>
<dbReference type="SUPFAM" id="SSF48179">
    <property type="entry name" value="6-phosphogluconate dehydrogenase C-terminal domain-like"/>
    <property type="match status" value="1"/>
</dbReference>
<dbReference type="InterPro" id="IPR006115">
    <property type="entry name" value="6PGDH_NADP-bd"/>
</dbReference>
<dbReference type="RefSeq" id="WP_171216932.1">
    <property type="nucleotide sequence ID" value="NZ_JABEPP010000001.1"/>
</dbReference>
<proteinExistence type="predicted"/>
<dbReference type="InterPro" id="IPR013328">
    <property type="entry name" value="6PGD_dom2"/>
</dbReference>
<feature type="active site" evidence="2">
    <location>
        <position position="173"/>
    </location>
</feature>